<sequence>MTTRQRLLVLLVVILVVATGSTAYALAELRRSRDLSSRPPSVPTATQSALTGPRLVFRHTGLDQEYGVVAEVPLSDPGGARTFTGLSCDRVDATATAASCLRTKRGVVTTFQQLDLDADWKQVGQEGLPGIPSRTRLSADGTLAASTSFVAGHSYMTAGFSTATEIHQVGGGRSYGNLEGFALYLHGKRSTPSDRNIWGVTFAPDDDTFYVTVATGGATYLARGDLAKRTLTTIADKVECPSLSPDGTRIAFKEKVDHANGTWWTPAVLDLATMSRTVLTGETRNVDDQIAWLDDDTLLYGLARADEAGVTDVWSLDAKVAAKPQLYVEQAWSPAVIR</sequence>
<evidence type="ECO:0000313" key="2">
    <source>
        <dbReference type="Proteomes" id="UP001500571"/>
    </source>
</evidence>
<gene>
    <name evidence="1" type="ORF">GCM10009798_32320</name>
</gene>
<proteinExistence type="predicted"/>
<dbReference type="EMBL" id="BAAAPB010000004">
    <property type="protein sequence ID" value="GAA1969269.1"/>
    <property type="molecule type" value="Genomic_DNA"/>
</dbReference>
<dbReference type="Proteomes" id="UP001500571">
    <property type="component" value="Unassembled WGS sequence"/>
</dbReference>
<evidence type="ECO:0000313" key="1">
    <source>
        <dbReference type="EMBL" id="GAA1969269.1"/>
    </source>
</evidence>
<dbReference type="Gene3D" id="2.120.10.30">
    <property type="entry name" value="TolB, C-terminal domain"/>
    <property type="match status" value="1"/>
</dbReference>
<dbReference type="InterPro" id="IPR011042">
    <property type="entry name" value="6-blade_b-propeller_TolB-like"/>
</dbReference>
<dbReference type="SUPFAM" id="SSF82171">
    <property type="entry name" value="DPP6 N-terminal domain-like"/>
    <property type="match status" value="1"/>
</dbReference>
<protein>
    <submittedName>
        <fullName evidence="1">PD40 domain-containing protein</fullName>
    </submittedName>
</protein>
<dbReference type="InterPro" id="IPR011659">
    <property type="entry name" value="WD40"/>
</dbReference>
<name>A0ABN2RHI9_9ACTN</name>
<accession>A0ABN2RHI9</accession>
<dbReference type="RefSeq" id="WP_344046536.1">
    <property type="nucleotide sequence ID" value="NZ_BAAAPB010000004.1"/>
</dbReference>
<dbReference type="Pfam" id="PF07676">
    <property type="entry name" value="PD40"/>
    <property type="match status" value="1"/>
</dbReference>
<organism evidence="1 2">
    <name type="scientific">Nocardioides panacihumi</name>
    <dbReference type="NCBI Taxonomy" id="400774"/>
    <lineage>
        <taxon>Bacteria</taxon>
        <taxon>Bacillati</taxon>
        <taxon>Actinomycetota</taxon>
        <taxon>Actinomycetes</taxon>
        <taxon>Propionibacteriales</taxon>
        <taxon>Nocardioidaceae</taxon>
        <taxon>Nocardioides</taxon>
    </lineage>
</organism>
<keyword evidence="2" id="KW-1185">Reference proteome</keyword>
<comment type="caution">
    <text evidence="1">The sequence shown here is derived from an EMBL/GenBank/DDBJ whole genome shotgun (WGS) entry which is preliminary data.</text>
</comment>
<reference evidence="1 2" key="1">
    <citation type="journal article" date="2019" name="Int. J. Syst. Evol. Microbiol.">
        <title>The Global Catalogue of Microorganisms (GCM) 10K type strain sequencing project: providing services to taxonomists for standard genome sequencing and annotation.</title>
        <authorList>
            <consortium name="The Broad Institute Genomics Platform"/>
            <consortium name="The Broad Institute Genome Sequencing Center for Infectious Disease"/>
            <person name="Wu L."/>
            <person name="Ma J."/>
        </authorList>
    </citation>
    <scope>NUCLEOTIDE SEQUENCE [LARGE SCALE GENOMIC DNA]</scope>
    <source>
        <strain evidence="1 2">JCM 15309</strain>
    </source>
</reference>